<evidence type="ECO:0000256" key="2">
    <source>
        <dbReference type="ARBA" id="ARBA00010823"/>
    </source>
</evidence>
<keyword evidence="6" id="KW-0479">Metal-binding</keyword>
<name>A0A8J4LMM7_9CHLO</name>
<sequence>MEVQQRLRNLHLRAVRDLQCYRIARKSRICSGRCRAVSNLSGSAPKSGPTSALTQHGLFQCSVPFILPVAAAVATAAYGGSLAFGPDIAWLRPILVGSGPLLLHFILPFVDMFLGQQHPPPLGPTSKVPPADDFAARVVPTIVVIVHLAVVATTYATIATAPLQPLLLPLLAYSLGTSSSSTMAACHELIHSRNPVHLSAAALFLTLYWWYPYYRAHHQHHLHVCTPVDYTCAPKGMSFYSYFLPYFACSYAEAWQLAIQECDRAGKPRYSHHNTTLVAVVVQALLAAMIYAIFGPVATAVHVTSNIVLLVYMATLDYILHYGLVRPPMPGNERRNTPITPYSSWNSLYALENGIYYNVLYHSDHHLHGMKSYGYLRPPVDGPLSPFPINLLGLFVLVPPLWRSVMDKIADEANAKHLEYLGIAAAAVTTTDITSDAATAAAATSSEAVAREDV</sequence>
<feature type="transmembrane region" description="Helical" evidence="12">
    <location>
        <begin position="57"/>
        <end position="78"/>
    </location>
</feature>
<feature type="transmembrane region" description="Helical" evidence="12">
    <location>
        <begin position="196"/>
        <end position="214"/>
    </location>
</feature>
<evidence type="ECO:0000256" key="12">
    <source>
        <dbReference type="SAM" id="Phobius"/>
    </source>
</evidence>
<keyword evidence="4" id="KW-0997">Cell inner membrane</keyword>
<keyword evidence="11 12" id="KW-0472">Membrane</keyword>
<evidence type="ECO:0000256" key="3">
    <source>
        <dbReference type="ARBA" id="ARBA00022475"/>
    </source>
</evidence>
<dbReference type="InterPro" id="IPR033885">
    <property type="entry name" value="AlkB/XylM"/>
</dbReference>
<organism evidence="14 15">
    <name type="scientific">Volvox reticuliferus</name>
    <dbReference type="NCBI Taxonomy" id="1737510"/>
    <lineage>
        <taxon>Eukaryota</taxon>
        <taxon>Viridiplantae</taxon>
        <taxon>Chlorophyta</taxon>
        <taxon>core chlorophytes</taxon>
        <taxon>Chlorophyceae</taxon>
        <taxon>CS clade</taxon>
        <taxon>Chlamydomonadales</taxon>
        <taxon>Volvocaceae</taxon>
        <taxon>Volvox</taxon>
    </lineage>
</organism>
<evidence type="ECO:0000256" key="11">
    <source>
        <dbReference type="ARBA" id="ARBA00023136"/>
    </source>
</evidence>
<evidence type="ECO:0000259" key="13">
    <source>
        <dbReference type="Pfam" id="PF00487"/>
    </source>
</evidence>
<dbReference type="EMBL" id="BNCQ01000010">
    <property type="protein sequence ID" value="GIM01969.1"/>
    <property type="molecule type" value="Genomic_DNA"/>
</dbReference>
<keyword evidence="8" id="KW-0560">Oxidoreductase</keyword>
<evidence type="ECO:0000256" key="7">
    <source>
        <dbReference type="ARBA" id="ARBA00022989"/>
    </source>
</evidence>
<evidence type="ECO:0000256" key="4">
    <source>
        <dbReference type="ARBA" id="ARBA00022519"/>
    </source>
</evidence>
<keyword evidence="9" id="KW-0408">Iron</keyword>
<keyword evidence="7 12" id="KW-1133">Transmembrane helix</keyword>
<evidence type="ECO:0000256" key="10">
    <source>
        <dbReference type="ARBA" id="ARBA00023033"/>
    </source>
</evidence>
<dbReference type="GO" id="GO:0046872">
    <property type="term" value="F:metal ion binding"/>
    <property type="evidence" value="ECO:0007669"/>
    <property type="project" value="UniProtKB-KW"/>
</dbReference>
<protein>
    <recommendedName>
        <fullName evidence="13">Fatty acid desaturase domain-containing protein</fullName>
    </recommendedName>
</protein>
<keyword evidence="3" id="KW-1003">Cell membrane</keyword>
<reference evidence="14" key="1">
    <citation type="journal article" date="2021" name="Proc. Natl. Acad. Sci. U.S.A.">
        <title>Three genomes in the algal genus Volvox reveal the fate of a haploid sex-determining region after a transition to homothallism.</title>
        <authorList>
            <person name="Yamamoto K."/>
            <person name="Hamaji T."/>
            <person name="Kawai-Toyooka H."/>
            <person name="Matsuzaki R."/>
            <person name="Takahashi F."/>
            <person name="Nishimura Y."/>
            <person name="Kawachi M."/>
            <person name="Noguchi H."/>
            <person name="Minakuchi Y."/>
            <person name="Umen J.G."/>
            <person name="Toyoda A."/>
            <person name="Nozaki H."/>
        </authorList>
    </citation>
    <scope>NUCLEOTIDE SEQUENCE</scope>
    <source>
        <strain evidence="14">NIES-3785</strain>
    </source>
</reference>
<dbReference type="InterPro" id="IPR005804">
    <property type="entry name" value="FA_desaturase_dom"/>
</dbReference>
<evidence type="ECO:0000313" key="14">
    <source>
        <dbReference type="EMBL" id="GIM01969.1"/>
    </source>
</evidence>
<comment type="subcellular location">
    <subcellularLocation>
        <location evidence="1">Cell inner membrane</location>
        <topology evidence="1">Multi-pass membrane protein</topology>
    </subcellularLocation>
</comment>
<keyword evidence="5 12" id="KW-0812">Transmembrane</keyword>
<evidence type="ECO:0000256" key="9">
    <source>
        <dbReference type="ARBA" id="ARBA00023004"/>
    </source>
</evidence>
<evidence type="ECO:0000313" key="15">
    <source>
        <dbReference type="Proteomes" id="UP000722791"/>
    </source>
</evidence>
<feature type="transmembrane region" description="Helical" evidence="12">
    <location>
        <begin position="90"/>
        <end position="114"/>
    </location>
</feature>
<dbReference type="GO" id="GO:0006629">
    <property type="term" value="P:lipid metabolic process"/>
    <property type="evidence" value="ECO:0007669"/>
    <property type="project" value="InterPro"/>
</dbReference>
<feature type="transmembrane region" description="Helical" evidence="12">
    <location>
        <begin position="134"/>
        <end position="158"/>
    </location>
</feature>
<evidence type="ECO:0000256" key="6">
    <source>
        <dbReference type="ARBA" id="ARBA00022723"/>
    </source>
</evidence>
<evidence type="ECO:0000256" key="1">
    <source>
        <dbReference type="ARBA" id="ARBA00004429"/>
    </source>
</evidence>
<proteinExistence type="inferred from homology"/>
<gene>
    <name evidence="14" type="ORF">Vretimale_6736</name>
</gene>
<dbReference type="AlphaFoldDB" id="A0A8J4LMM7"/>
<dbReference type="PANTHER" id="PTHR38674:SF1">
    <property type="entry name" value="ALKANE 1-MONOOXYGENASE 1"/>
    <property type="match status" value="1"/>
</dbReference>
<feature type="transmembrane region" description="Helical" evidence="12">
    <location>
        <begin position="277"/>
        <end position="301"/>
    </location>
</feature>
<feature type="domain" description="Fatty acid desaturase" evidence="13">
    <location>
        <begin position="168"/>
        <end position="377"/>
    </location>
</feature>
<dbReference type="GO" id="GO:0005886">
    <property type="term" value="C:plasma membrane"/>
    <property type="evidence" value="ECO:0007669"/>
    <property type="project" value="UniProtKB-SubCell"/>
</dbReference>
<dbReference type="Proteomes" id="UP000722791">
    <property type="component" value="Unassembled WGS sequence"/>
</dbReference>
<evidence type="ECO:0000256" key="5">
    <source>
        <dbReference type="ARBA" id="ARBA00022692"/>
    </source>
</evidence>
<feature type="transmembrane region" description="Helical" evidence="12">
    <location>
        <begin position="307"/>
        <end position="325"/>
    </location>
</feature>
<accession>A0A8J4LMM7</accession>
<keyword evidence="10" id="KW-0503">Monooxygenase</keyword>
<dbReference type="PANTHER" id="PTHR38674">
    <property type="entry name" value="ALKANE 1-MONOOXYGENASE 1"/>
    <property type="match status" value="1"/>
</dbReference>
<comment type="caution">
    <text evidence="14">The sequence shown here is derived from an EMBL/GenBank/DDBJ whole genome shotgun (WGS) entry which is preliminary data.</text>
</comment>
<dbReference type="GO" id="GO:0004497">
    <property type="term" value="F:monooxygenase activity"/>
    <property type="evidence" value="ECO:0007669"/>
    <property type="project" value="UniProtKB-KW"/>
</dbReference>
<evidence type="ECO:0000256" key="8">
    <source>
        <dbReference type="ARBA" id="ARBA00023002"/>
    </source>
</evidence>
<dbReference type="Pfam" id="PF00487">
    <property type="entry name" value="FA_desaturase"/>
    <property type="match status" value="1"/>
</dbReference>
<comment type="similarity">
    <text evidence="2">Belongs to the fatty acid desaturase type 1 family. AlkB subfamily.</text>
</comment>